<protein>
    <submittedName>
        <fullName evidence="2">Uncharacterized protein</fullName>
    </submittedName>
</protein>
<keyword evidence="1" id="KW-1133">Transmembrane helix</keyword>
<organism evidence="2 3">
    <name type="scientific">Neoroseomonas alkaliterrae</name>
    <dbReference type="NCBI Taxonomy" id="1452450"/>
    <lineage>
        <taxon>Bacteria</taxon>
        <taxon>Pseudomonadati</taxon>
        <taxon>Pseudomonadota</taxon>
        <taxon>Alphaproteobacteria</taxon>
        <taxon>Acetobacterales</taxon>
        <taxon>Acetobacteraceae</taxon>
        <taxon>Neoroseomonas</taxon>
    </lineage>
</organism>
<proteinExistence type="predicted"/>
<sequence>MAYLFELILFLTPFLAYGLWRRLNPNTEPSTILLVLAGCGIVLMVAGGYWYGLTRSMPRDAAYVPAHLEGERIEPGHAERRR</sequence>
<dbReference type="RefSeq" id="WP_246420267.1">
    <property type="nucleotide sequence ID" value="NZ_JAAEDJ010000094.1"/>
</dbReference>
<dbReference type="EMBL" id="JACIJE010000014">
    <property type="protein sequence ID" value="MBB5691606.1"/>
    <property type="molecule type" value="Genomic_DNA"/>
</dbReference>
<dbReference type="AlphaFoldDB" id="A0A840XUP2"/>
<keyword evidence="1" id="KW-0812">Transmembrane</keyword>
<accession>A0A840XUP2</accession>
<evidence type="ECO:0000313" key="2">
    <source>
        <dbReference type="EMBL" id="MBB5691606.1"/>
    </source>
</evidence>
<evidence type="ECO:0000313" key="3">
    <source>
        <dbReference type="Proteomes" id="UP000562254"/>
    </source>
</evidence>
<feature type="transmembrane region" description="Helical" evidence="1">
    <location>
        <begin position="32"/>
        <end position="51"/>
    </location>
</feature>
<evidence type="ECO:0000256" key="1">
    <source>
        <dbReference type="SAM" id="Phobius"/>
    </source>
</evidence>
<keyword evidence="1" id="KW-0472">Membrane</keyword>
<name>A0A840XUP2_9PROT</name>
<comment type="caution">
    <text evidence="2">The sequence shown here is derived from an EMBL/GenBank/DDBJ whole genome shotgun (WGS) entry which is preliminary data.</text>
</comment>
<gene>
    <name evidence="2" type="ORF">FHS88_003763</name>
</gene>
<dbReference type="Proteomes" id="UP000562254">
    <property type="component" value="Unassembled WGS sequence"/>
</dbReference>
<reference evidence="2 3" key="1">
    <citation type="submission" date="2020-08" db="EMBL/GenBank/DDBJ databases">
        <title>Genomic Encyclopedia of Type Strains, Phase IV (KMG-IV): sequencing the most valuable type-strain genomes for metagenomic binning, comparative biology and taxonomic classification.</title>
        <authorList>
            <person name="Goeker M."/>
        </authorList>
    </citation>
    <scope>NUCLEOTIDE SEQUENCE [LARGE SCALE GENOMIC DNA]</scope>
    <source>
        <strain evidence="2 3">DSM 25895</strain>
    </source>
</reference>
<keyword evidence="3" id="KW-1185">Reference proteome</keyword>